<name>A0A3B0WRD2_9ZZZZ</name>
<dbReference type="PROSITE" id="PS50887">
    <property type="entry name" value="GGDEF"/>
    <property type="match status" value="1"/>
</dbReference>
<keyword evidence="1" id="KW-1133">Transmembrane helix</keyword>
<dbReference type="FunFam" id="3.30.70.270:FF:000001">
    <property type="entry name" value="Diguanylate cyclase domain protein"/>
    <property type="match status" value="1"/>
</dbReference>
<evidence type="ECO:0000259" key="2">
    <source>
        <dbReference type="PROSITE" id="PS50887"/>
    </source>
</evidence>
<dbReference type="EMBL" id="UOFC01000093">
    <property type="protein sequence ID" value="VAW46284.1"/>
    <property type="molecule type" value="Genomic_DNA"/>
</dbReference>
<dbReference type="Gene3D" id="3.30.450.40">
    <property type="match status" value="1"/>
</dbReference>
<reference evidence="3" key="1">
    <citation type="submission" date="2018-06" db="EMBL/GenBank/DDBJ databases">
        <authorList>
            <person name="Zhirakovskaya E."/>
        </authorList>
    </citation>
    <scope>NUCLEOTIDE SEQUENCE</scope>
</reference>
<sequence length="457" mass="50753">MRIPRLTKSIFLDQFLFMQGVGVLIGLSFPYFLVWYGFDEETVLHWDFFLATQIAGQSVGLLSFLLISMVIRPHLKLLSLKMSGIAQGLKKKSPDDESMNDIALRKIDIISNDEIGVSAKAYNKMLTSLMQANEIEAVYTQFSKVMSENLDVEVLADETLELLVRSTNIDAGAIVVSKKGELKLMASKGILEADSLLAHDVVMKSILSGIPERIQVPKNIKIDGVLTHFYPSEVFIEPIEFKGVNLGVLIAATGANIADEHTERLLELFSRSIGLAINNAMTHSKFQRLAAIDGLTNIYNRRFGMDRLKEDFSRAVRDSSSLTVAMVDIDHFKRVNDTYGHLVGDKAIVLTTSIIKNSLRDGDIVIRYGGEEFLIILHGAGSDDALTVCERIRHKVQDSILKEGDQQINLSVSTGIAAYPEQTVSKEMELIDMADQALYHAKNTGRNKVIRFGELAD</sequence>
<proteinExistence type="predicted"/>
<dbReference type="CDD" id="cd01949">
    <property type="entry name" value="GGDEF"/>
    <property type="match status" value="1"/>
</dbReference>
<evidence type="ECO:0000256" key="1">
    <source>
        <dbReference type="SAM" id="Phobius"/>
    </source>
</evidence>
<dbReference type="InterPro" id="IPR029016">
    <property type="entry name" value="GAF-like_dom_sf"/>
</dbReference>
<dbReference type="GO" id="GO:0005886">
    <property type="term" value="C:plasma membrane"/>
    <property type="evidence" value="ECO:0007669"/>
    <property type="project" value="TreeGrafter"/>
</dbReference>
<keyword evidence="1" id="KW-0472">Membrane</keyword>
<dbReference type="InterPro" id="IPR000160">
    <property type="entry name" value="GGDEF_dom"/>
</dbReference>
<dbReference type="PANTHER" id="PTHR45138:SF9">
    <property type="entry name" value="DIGUANYLATE CYCLASE DGCM-RELATED"/>
    <property type="match status" value="1"/>
</dbReference>
<organism evidence="3">
    <name type="scientific">hydrothermal vent metagenome</name>
    <dbReference type="NCBI Taxonomy" id="652676"/>
    <lineage>
        <taxon>unclassified sequences</taxon>
        <taxon>metagenomes</taxon>
        <taxon>ecological metagenomes</taxon>
    </lineage>
</organism>
<evidence type="ECO:0000313" key="3">
    <source>
        <dbReference type="EMBL" id="VAW46284.1"/>
    </source>
</evidence>
<dbReference type="InterPro" id="IPR043128">
    <property type="entry name" value="Rev_trsase/Diguanyl_cyclase"/>
</dbReference>
<keyword evidence="1" id="KW-0812">Transmembrane</keyword>
<dbReference type="SMART" id="SM00267">
    <property type="entry name" value="GGDEF"/>
    <property type="match status" value="1"/>
</dbReference>
<dbReference type="SUPFAM" id="SSF55781">
    <property type="entry name" value="GAF domain-like"/>
    <property type="match status" value="1"/>
</dbReference>
<dbReference type="InterPro" id="IPR050469">
    <property type="entry name" value="Diguanylate_Cyclase"/>
</dbReference>
<protein>
    <submittedName>
        <fullName evidence="3">Diguanylate cyclase (GGDEF domain)</fullName>
    </submittedName>
</protein>
<dbReference type="NCBIfam" id="TIGR00254">
    <property type="entry name" value="GGDEF"/>
    <property type="match status" value="1"/>
</dbReference>
<dbReference type="SUPFAM" id="SSF55073">
    <property type="entry name" value="Nucleotide cyclase"/>
    <property type="match status" value="1"/>
</dbReference>
<feature type="domain" description="GGDEF" evidence="2">
    <location>
        <begin position="320"/>
        <end position="454"/>
    </location>
</feature>
<dbReference type="GO" id="GO:1902201">
    <property type="term" value="P:negative regulation of bacterial-type flagellum-dependent cell motility"/>
    <property type="evidence" value="ECO:0007669"/>
    <property type="project" value="TreeGrafter"/>
</dbReference>
<feature type="transmembrane region" description="Helical" evidence="1">
    <location>
        <begin position="48"/>
        <end position="71"/>
    </location>
</feature>
<feature type="transmembrane region" description="Helical" evidence="1">
    <location>
        <begin position="12"/>
        <end position="36"/>
    </location>
</feature>
<dbReference type="AlphaFoldDB" id="A0A3B0WRD2"/>
<gene>
    <name evidence="3" type="ORF">MNBD_GAMMA03-1762</name>
</gene>
<dbReference type="GO" id="GO:0052621">
    <property type="term" value="F:diguanylate cyclase activity"/>
    <property type="evidence" value="ECO:0007669"/>
    <property type="project" value="TreeGrafter"/>
</dbReference>
<dbReference type="PANTHER" id="PTHR45138">
    <property type="entry name" value="REGULATORY COMPONENTS OF SENSORY TRANSDUCTION SYSTEM"/>
    <property type="match status" value="1"/>
</dbReference>
<dbReference type="GO" id="GO:0043709">
    <property type="term" value="P:cell adhesion involved in single-species biofilm formation"/>
    <property type="evidence" value="ECO:0007669"/>
    <property type="project" value="TreeGrafter"/>
</dbReference>
<dbReference type="Pfam" id="PF00990">
    <property type="entry name" value="GGDEF"/>
    <property type="match status" value="1"/>
</dbReference>
<dbReference type="InterPro" id="IPR029787">
    <property type="entry name" value="Nucleotide_cyclase"/>
</dbReference>
<dbReference type="Gene3D" id="3.30.70.270">
    <property type="match status" value="1"/>
</dbReference>
<accession>A0A3B0WRD2</accession>